<keyword evidence="2" id="KW-1185">Reference proteome</keyword>
<dbReference type="AlphaFoldDB" id="A0A158PID5"/>
<dbReference type="EMBL" id="UYYA01004041">
    <property type="protein sequence ID" value="VDM59037.1"/>
    <property type="molecule type" value="Genomic_DNA"/>
</dbReference>
<sequence length="86" mass="10290">MKSKTSSKHISSSFPIQRFCSTNVHYVMKDVLRTHLHLLREFSRLEWTSLQEWNAVLDDIRKNYDGPTTKKLQAIVEKYNRKYDET</sequence>
<gene>
    <name evidence="1" type="ORF">ACOC_LOCUS7452</name>
</gene>
<dbReference type="Proteomes" id="UP000267027">
    <property type="component" value="Unassembled WGS sequence"/>
</dbReference>
<proteinExistence type="predicted"/>
<name>A0A158PID5_ANGCS</name>
<reference evidence="1 2" key="2">
    <citation type="submission" date="2018-11" db="EMBL/GenBank/DDBJ databases">
        <authorList>
            <consortium name="Pathogen Informatics"/>
        </authorList>
    </citation>
    <scope>NUCLEOTIDE SEQUENCE [LARGE SCALE GENOMIC DNA]</scope>
    <source>
        <strain evidence="1 2">Costa Rica</strain>
    </source>
</reference>
<evidence type="ECO:0000313" key="1">
    <source>
        <dbReference type="EMBL" id="VDM59037.1"/>
    </source>
</evidence>
<organism evidence="3">
    <name type="scientific">Angiostrongylus costaricensis</name>
    <name type="common">Nematode worm</name>
    <dbReference type="NCBI Taxonomy" id="334426"/>
    <lineage>
        <taxon>Eukaryota</taxon>
        <taxon>Metazoa</taxon>
        <taxon>Ecdysozoa</taxon>
        <taxon>Nematoda</taxon>
        <taxon>Chromadorea</taxon>
        <taxon>Rhabditida</taxon>
        <taxon>Rhabditina</taxon>
        <taxon>Rhabditomorpha</taxon>
        <taxon>Strongyloidea</taxon>
        <taxon>Metastrongylidae</taxon>
        <taxon>Angiostrongylus</taxon>
    </lineage>
</organism>
<protein>
    <submittedName>
        <fullName evidence="1 3">Uncharacterized protein</fullName>
    </submittedName>
</protein>
<accession>A0A158PID5</accession>
<evidence type="ECO:0000313" key="2">
    <source>
        <dbReference type="Proteomes" id="UP000267027"/>
    </source>
</evidence>
<reference evidence="3" key="1">
    <citation type="submission" date="2016-04" db="UniProtKB">
        <authorList>
            <consortium name="WormBaseParasite"/>
        </authorList>
    </citation>
    <scope>IDENTIFICATION</scope>
</reference>
<evidence type="ECO:0000313" key="3">
    <source>
        <dbReference type="WBParaSite" id="ACOC_0000745101-mRNA-1"/>
    </source>
</evidence>
<dbReference type="OrthoDB" id="5875663at2759"/>
<dbReference type="WBParaSite" id="ACOC_0000745101-mRNA-1">
    <property type="protein sequence ID" value="ACOC_0000745101-mRNA-1"/>
    <property type="gene ID" value="ACOC_0000745101"/>
</dbReference>